<dbReference type="InterPro" id="IPR053924">
    <property type="entry name" value="RecX_HTH_2nd"/>
</dbReference>
<dbReference type="HAMAP" id="MF_01114">
    <property type="entry name" value="RecX"/>
    <property type="match status" value="1"/>
</dbReference>
<dbReference type="Pfam" id="PF21981">
    <property type="entry name" value="RecX_HTH3"/>
    <property type="match status" value="1"/>
</dbReference>
<dbReference type="Gene3D" id="1.10.10.10">
    <property type="entry name" value="Winged helix-like DNA-binding domain superfamily/Winged helix DNA-binding domain"/>
    <property type="match status" value="2"/>
</dbReference>
<dbReference type="Pfam" id="PF02631">
    <property type="entry name" value="RecX_HTH2"/>
    <property type="match status" value="1"/>
</dbReference>
<feature type="domain" description="RecX third three-helical" evidence="7">
    <location>
        <begin position="107"/>
        <end position="153"/>
    </location>
</feature>
<evidence type="ECO:0000259" key="7">
    <source>
        <dbReference type="Pfam" id="PF21981"/>
    </source>
</evidence>
<gene>
    <name evidence="5" type="primary">recX</name>
    <name evidence="8" type="ORF">ETU09_05180</name>
</gene>
<accession>A0A563DFK8</accession>
<evidence type="ECO:0000256" key="2">
    <source>
        <dbReference type="ARBA" id="ARBA00009695"/>
    </source>
</evidence>
<organism evidence="8 9">
    <name type="scientific">Apibacter muscae</name>
    <dbReference type="NCBI Taxonomy" id="2509004"/>
    <lineage>
        <taxon>Bacteria</taxon>
        <taxon>Pseudomonadati</taxon>
        <taxon>Bacteroidota</taxon>
        <taxon>Flavobacteriia</taxon>
        <taxon>Flavobacteriales</taxon>
        <taxon>Weeksellaceae</taxon>
        <taxon>Apibacter</taxon>
    </lineage>
</organism>
<comment type="caution">
    <text evidence="8">The sequence shown here is derived from an EMBL/GenBank/DDBJ whole genome shotgun (WGS) entry which is preliminary data.</text>
</comment>
<proteinExistence type="inferred from homology"/>
<comment type="function">
    <text evidence="5">Modulates RecA activity.</text>
</comment>
<keyword evidence="9" id="KW-1185">Reference proteome</keyword>
<dbReference type="PANTHER" id="PTHR33602:SF1">
    <property type="entry name" value="REGULATORY PROTEIN RECX FAMILY PROTEIN"/>
    <property type="match status" value="1"/>
</dbReference>
<evidence type="ECO:0000256" key="4">
    <source>
        <dbReference type="ARBA" id="ARBA00022490"/>
    </source>
</evidence>
<evidence type="ECO:0000259" key="6">
    <source>
        <dbReference type="Pfam" id="PF02631"/>
    </source>
</evidence>
<dbReference type="GO" id="GO:0005737">
    <property type="term" value="C:cytoplasm"/>
    <property type="evidence" value="ECO:0007669"/>
    <property type="project" value="UniProtKB-SubCell"/>
</dbReference>
<evidence type="ECO:0000256" key="5">
    <source>
        <dbReference type="HAMAP-Rule" id="MF_01114"/>
    </source>
</evidence>
<dbReference type="InterPro" id="IPR036388">
    <property type="entry name" value="WH-like_DNA-bd_sf"/>
</dbReference>
<dbReference type="Proteomes" id="UP000319499">
    <property type="component" value="Unassembled WGS sequence"/>
</dbReference>
<feature type="domain" description="RecX second three-helical" evidence="6">
    <location>
        <begin position="59"/>
        <end position="96"/>
    </location>
</feature>
<dbReference type="PANTHER" id="PTHR33602">
    <property type="entry name" value="REGULATORY PROTEIN RECX FAMILY PROTEIN"/>
    <property type="match status" value="1"/>
</dbReference>
<reference evidence="8 9" key="1">
    <citation type="submission" date="2019-02" db="EMBL/GenBank/DDBJ databases">
        <title>Apibacter muscae sp. nov.: a novel member of the house fly microbiota.</title>
        <authorList>
            <person name="Park R."/>
        </authorList>
    </citation>
    <scope>NUCLEOTIDE SEQUENCE [LARGE SCALE GENOMIC DNA]</scope>
    <source>
        <strain evidence="8 9">AL1</strain>
    </source>
</reference>
<sequence length="160" mass="19250">MNLIQLYTVSDIKKKLASYCAYQDRCHWEVEEKLKEYYFLDDEEKGGILVWLIQNDFLNEERFALSYTRGKFNLKKWGKIKIRQKLKQKKIPERLILLSFEEIDEQDYIKSLEKIAEVKWNSLKNESSLIKKKKLISYLIQKGYEFELIQNAIDSLVNKE</sequence>
<comment type="subcellular location">
    <subcellularLocation>
        <location evidence="1 5">Cytoplasm</location>
    </subcellularLocation>
</comment>
<evidence type="ECO:0000256" key="3">
    <source>
        <dbReference type="ARBA" id="ARBA00018111"/>
    </source>
</evidence>
<evidence type="ECO:0000313" key="9">
    <source>
        <dbReference type="Proteomes" id="UP000319499"/>
    </source>
</evidence>
<evidence type="ECO:0000256" key="1">
    <source>
        <dbReference type="ARBA" id="ARBA00004496"/>
    </source>
</evidence>
<protein>
    <recommendedName>
        <fullName evidence="3 5">Regulatory protein RecX</fullName>
    </recommendedName>
</protein>
<dbReference type="OrthoDB" id="1523826at2"/>
<comment type="similarity">
    <text evidence="2 5">Belongs to the RecX family.</text>
</comment>
<dbReference type="InterPro" id="IPR053925">
    <property type="entry name" value="RecX_HTH_3rd"/>
</dbReference>
<dbReference type="EMBL" id="SELH01000017">
    <property type="protein sequence ID" value="TWP28713.1"/>
    <property type="molecule type" value="Genomic_DNA"/>
</dbReference>
<evidence type="ECO:0000313" key="8">
    <source>
        <dbReference type="EMBL" id="TWP28713.1"/>
    </source>
</evidence>
<dbReference type="InterPro" id="IPR003783">
    <property type="entry name" value="Regulatory_RecX"/>
</dbReference>
<name>A0A563DFK8_9FLAO</name>
<keyword evidence="4 5" id="KW-0963">Cytoplasm</keyword>
<dbReference type="GO" id="GO:0006282">
    <property type="term" value="P:regulation of DNA repair"/>
    <property type="evidence" value="ECO:0007669"/>
    <property type="project" value="UniProtKB-UniRule"/>
</dbReference>
<dbReference type="AlphaFoldDB" id="A0A563DFK8"/>